<sequence length="1280" mass="142370">MVKKALKYTTIIISALLLIVVLLMAFTQTKLFRNYAKEKALQLVNARLNGELKVGELRGSLYNSLFLTDITLVEGDSVVLAVDSISIKYQLRQIIQRQIHVDSLKIYSPYFNLWFKDSSTLHVAYVFEPMQPKNKKTLSSFPWKIDAGNVELINGKGRLQLKYGQASLGLSDITIGGSTSIADRDVSVRAHEMTFELLEPEFQLKKGFVQIRKQGKAFQVDSLLLQSAQSLLHGQGHYLSGDDFDIALTGGPIHSDEVKQFLPQLPLRTVSKMRVQMASQKDNTLCNILLEKGRKSVSLNGTIKAHPEAIIQKRSNVGFNIRLAFNQFVPEEWLDIKATNSHLNGSIAVDGVDLLDYKKDLNLQARLNKSTYNGTVTDTLFIDASQESNSIDANVLIVYNKSRSQGQLIIKDLYNTPHYTANFNTNNLDVEAIEPSMKNTVINGRIEIAGTNILSEPRHFNAEADLSHSKVFDYSIDSVFVRSELVDSLLQIDTCVLVTVDNRLEANGQYRLADMAFKANARIETTSLLGLQKFGMPPVTFTKGAAFLSLNGRPDLFNYQGELDFGDIAYEEISGDSVRATFSGVYKADSMVVAGMIDIKNAERGAIYLDSLTTYFDFDNRHLLSSIQFANHNYLDGYIESEVILGDTVDLRIHKASLSLPVANYYLTDTLQRIQLHGKTLLIDNLEIKDEVDSAFYVNARGMLSAADTTDFEFTINQLNLLPLNRFVASDDTIDGLLSIHAVLEEQQTGLHLSAEYNLESPKIGQLLFPDAEGQVHYDTDTLKLNTWLPQLDSAVHAHLAIPMVYGVDSARGYFLEPPNTFSAKLVIDSLRFDTPEVAESGHTKAGVEFSGVVNGSGELTKPLFYGQINMKDGYITSHEKGLYYKDVAGKFNFKGASLSVDSLYVGSDKGYFKSNGNLLFDSTIVSGKVIASDVTTEMNNFHVLNHKNYDINISGGPYYKTDSLGNPQFGGKVLVNRSSFNIPGLMDADNKQNQMKDVPLLVQALQEDDSVRLELEMDEKRESLPLLKQLRGRMTIEIPRSTWLKGENMNIEIGGDFDIAKTGDYFELFGDVDIIRGNYILYGRKFNINEGVITFMGGQKADPRLDISAEYVFRGGDREKHSLKLIVSEQLSEPTIAFTLDENSITESDAVSIMVFGKTMDELSYSGQNGIIGSVGSNMLANMVTSSLNSTIGQRLKLDMIEVNATENWTSAAFVVGKYITNDLFVIYQRGFGETEDDEITPESITLEYEVSKLLFFRLQGGASKSSGFDVILKFESAK</sequence>
<comment type="caution">
    <text evidence="6">The sequence shown here is derived from an EMBL/GenBank/DDBJ whole genome shotgun (WGS) entry which is preliminary data.</text>
</comment>
<dbReference type="PANTHER" id="PTHR36985:SF1">
    <property type="entry name" value="TRANSLOCATION AND ASSEMBLY MODULE SUBUNIT TAMB"/>
    <property type="match status" value="1"/>
</dbReference>
<keyword evidence="2" id="KW-0812">Transmembrane</keyword>
<accession>A0ABS5KER0</accession>
<evidence type="ECO:0000313" key="7">
    <source>
        <dbReference type="Proteomes" id="UP000721861"/>
    </source>
</evidence>
<dbReference type="EMBL" id="JAGUCN010000029">
    <property type="protein sequence ID" value="MBS2213538.1"/>
    <property type="molecule type" value="Genomic_DNA"/>
</dbReference>
<gene>
    <name evidence="6" type="ORF">KEM09_19160</name>
</gene>
<dbReference type="InterPro" id="IPR007452">
    <property type="entry name" value="TamB_C"/>
</dbReference>
<protein>
    <submittedName>
        <fullName evidence="6">Translocation/assembly module TamB domain-containing protein</fullName>
    </submittedName>
</protein>
<evidence type="ECO:0000256" key="2">
    <source>
        <dbReference type="ARBA" id="ARBA00022692"/>
    </source>
</evidence>
<keyword evidence="4" id="KW-0472">Membrane</keyword>
<dbReference type="PANTHER" id="PTHR36985">
    <property type="entry name" value="TRANSLOCATION AND ASSEMBLY MODULE SUBUNIT TAMB"/>
    <property type="match status" value="1"/>
</dbReference>
<evidence type="ECO:0000313" key="6">
    <source>
        <dbReference type="EMBL" id="MBS2213538.1"/>
    </source>
</evidence>
<dbReference type="Proteomes" id="UP000721861">
    <property type="component" value="Unassembled WGS sequence"/>
</dbReference>
<dbReference type="RefSeq" id="WP_212230778.1">
    <property type="nucleotide sequence ID" value="NZ_JAGUCN010000029.1"/>
</dbReference>
<evidence type="ECO:0000256" key="1">
    <source>
        <dbReference type="ARBA" id="ARBA00004167"/>
    </source>
</evidence>
<keyword evidence="7" id="KW-1185">Reference proteome</keyword>
<feature type="domain" description="Translocation and assembly module TamB C-terminal" evidence="5">
    <location>
        <begin position="908"/>
        <end position="1277"/>
    </location>
</feature>
<proteinExistence type="predicted"/>
<comment type="subcellular location">
    <subcellularLocation>
        <location evidence="1">Membrane</location>
        <topology evidence="1">Single-pass membrane protein</topology>
    </subcellularLocation>
</comment>
<dbReference type="Pfam" id="PF04357">
    <property type="entry name" value="TamB"/>
    <property type="match status" value="1"/>
</dbReference>
<organism evidence="6 7">
    <name type="scientific">Carboxylicivirga mesophila</name>
    <dbReference type="NCBI Taxonomy" id="1166478"/>
    <lineage>
        <taxon>Bacteria</taxon>
        <taxon>Pseudomonadati</taxon>
        <taxon>Bacteroidota</taxon>
        <taxon>Bacteroidia</taxon>
        <taxon>Marinilabiliales</taxon>
        <taxon>Marinilabiliaceae</taxon>
        <taxon>Carboxylicivirga</taxon>
    </lineage>
</organism>
<evidence type="ECO:0000256" key="3">
    <source>
        <dbReference type="ARBA" id="ARBA00022989"/>
    </source>
</evidence>
<evidence type="ECO:0000259" key="5">
    <source>
        <dbReference type="Pfam" id="PF04357"/>
    </source>
</evidence>
<evidence type="ECO:0000256" key="4">
    <source>
        <dbReference type="ARBA" id="ARBA00023136"/>
    </source>
</evidence>
<name>A0ABS5KER0_9BACT</name>
<reference evidence="6 7" key="1">
    <citation type="journal article" date="2014" name="Int. J. Syst. Evol. Microbiol.">
        <title>Carboxylicivirga gen. nov. in the family Marinilabiliaceae with two novel species, Carboxylicivirga mesophila sp. nov. and Carboxylicivirga taeanensis sp. nov., and reclassification of Cytophaga fermentans as Saccharicrinis fermentans gen. nov., comb. nov.</title>
        <authorList>
            <person name="Yang S.H."/>
            <person name="Seo H.S."/>
            <person name="Woo J.H."/>
            <person name="Oh H.M."/>
            <person name="Jang H."/>
            <person name="Lee J.H."/>
            <person name="Kim S.J."/>
            <person name="Kwon K.K."/>
        </authorList>
    </citation>
    <scope>NUCLEOTIDE SEQUENCE [LARGE SCALE GENOMIC DNA]</scope>
    <source>
        <strain evidence="6 7">JCM 18290</strain>
    </source>
</reference>
<keyword evidence="3" id="KW-1133">Transmembrane helix</keyword>